<dbReference type="PROSITE" id="PS51384">
    <property type="entry name" value="FAD_FR"/>
    <property type="match status" value="1"/>
</dbReference>
<feature type="domain" description="FAD-binding FR-type" evidence="2">
    <location>
        <begin position="7"/>
        <end position="155"/>
    </location>
</feature>
<evidence type="ECO:0000259" key="2">
    <source>
        <dbReference type="PROSITE" id="PS51384"/>
    </source>
</evidence>
<gene>
    <name evidence="3" type="ORF">GCM10023342_19070</name>
</gene>
<dbReference type="EMBL" id="BAABKI010000020">
    <property type="protein sequence ID" value="GAA5175546.1"/>
    <property type="molecule type" value="Genomic_DNA"/>
</dbReference>
<accession>A0ABP9RDS2</accession>
<organism evidence="3 4">
    <name type="scientific">Modicisalibacter zincidurans</name>
    <dbReference type="NCBI Taxonomy" id="1178777"/>
    <lineage>
        <taxon>Bacteria</taxon>
        <taxon>Pseudomonadati</taxon>
        <taxon>Pseudomonadota</taxon>
        <taxon>Gammaproteobacteria</taxon>
        <taxon>Oceanospirillales</taxon>
        <taxon>Halomonadaceae</taxon>
        <taxon>Modicisalibacter</taxon>
    </lineage>
</organism>
<evidence type="ECO:0000256" key="1">
    <source>
        <dbReference type="ARBA" id="ARBA00035644"/>
    </source>
</evidence>
<name>A0ABP9RDS2_9GAMM</name>
<proteinExistence type="inferred from homology"/>
<keyword evidence="4" id="KW-1185">Reference proteome</keyword>
<comment type="similarity">
    <text evidence="1">Belongs to the SIP oxidoreductase family.</text>
</comment>
<dbReference type="Pfam" id="PF04954">
    <property type="entry name" value="SIP"/>
    <property type="match status" value="1"/>
</dbReference>
<dbReference type="InterPro" id="IPR017927">
    <property type="entry name" value="FAD-bd_FR_type"/>
</dbReference>
<dbReference type="InterPro" id="IPR007037">
    <property type="entry name" value="SIP_rossman_dom"/>
</dbReference>
<dbReference type="PANTHER" id="PTHR30157:SF0">
    <property type="entry name" value="NADPH-DEPENDENT FERRIC-CHELATE REDUCTASE"/>
    <property type="match status" value="1"/>
</dbReference>
<dbReference type="InterPro" id="IPR017938">
    <property type="entry name" value="Riboflavin_synthase-like_b-brl"/>
</dbReference>
<dbReference type="SUPFAM" id="SSF63380">
    <property type="entry name" value="Riboflavin synthase domain-like"/>
    <property type="match status" value="1"/>
</dbReference>
<evidence type="ECO:0000313" key="4">
    <source>
        <dbReference type="Proteomes" id="UP001500074"/>
    </source>
</evidence>
<dbReference type="InterPro" id="IPR039374">
    <property type="entry name" value="SIP_fam"/>
</dbReference>
<dbReference type="Gene3D" id="3.40.50.80">
    <property type="entry name" value="Nucleotide-binding domain of ferredoxin-NADP reductase (FNR) module"/>
    <property type="match status" value="1"/>
</dbReference>
<sequence>MAAQQSYRIFDVTLSRRTPISPSLVRFTFTGPEVGQMATHAPDQRIKLFFPAPEADSEPGVQSGLDALLEIARQKEHDWYGAYRALPDAQRPPMRTYTIRELRPARAEVDVEFVLHGDNGPASRWAMQARPGDRLAMTAPVADTDAAPVGFEWKPPRGVRRILVVADETALPAAAGILEELASRSDRPLVQALVEVPKGGDEQPLTPTAQVRWLPRDAAPGCVHGERLLSAVRDLDLNREIRALGGEPGSTAGSTESADIAEETADDCLFWEAASVDDSAPFYAWIAAETKVARGIRRYLVNECGLPKRYVTSMGYWCEGKVLG</sequence>
<dbReference type="InterPro" id="IPR039261">
    <property type="entry name" value="FNR_nucleotide-bd"/>
</dbReference>
<dbReference type="RefSeq" id="WP_031382569.1">
    <property type="nucleotide sequence ID" value="NZ_BAABKI010000020.1"/>
</dbReference>
<evidence type="ECO:0000313" key="3">
    <source>
        <dbReference type="EMBL" id="GAA5175546.1"/>
    </source>
</evidence>
<dbReference type="CDD" id="cd06193">
    <property type="entry name" value="siderophore_interacting"/>
    <property type="match status" value="1"/>
</dbReference>
<dbReference type="Proteomes" id="UP001500074">
    <property type="component" value="Unassembled WGS sequence"/>
</dbReference>
<comment type="caution">
    <text evidence="3">The sequence shown here is derived from an EMBL/GenBank/DDBJ whole genome shotgun (WGS) entry which is preliminary data.</text>
</comment>
<dbReference type="Pfam" id="PF08021">
    <property type="entry name" value="FAD_binding_9"/>
    <property type="match status" value="1"/>
</dbReference>
<dbReference type="Gene3D" id="2.40.30.10">
    <property type="entry name" value="Translation factors"/>
    <property type="match status" value="1"/>
</dbReference>
<protein>
    <submittedName>
        <fullName evidence="3">Siderophore-interacting protein</fullName>
    </submittedName>
</protein>
<dbReference type="PANTHER" id="PTHR30157">
    <property type="entry name" value="FERRIC REDUCTASE, NADPH-DEPENDENT"/>
    <property type="match status" value="1"/>
</dbReference>
<dbReference type="InterPro" id="IPR013113">
    <property type="entry name" value="SIP_FAD-bd"/>
</dbReference>
<reference evidence="4" key="1">
    <citation type="journal article" date="2019" name="Int. J. Syst. Evol. Microbiol.">
        <title>The Global Catalogue of Microorganisms (GCM) 10K type strain sequencing project: providing services to taxonomists for standard genome sequencing and annotation.</title>
        <authorList>
            <consortium name="The Broad Institute Genomics Platform"/>
            <consortium name="The Broad Institute Genome Sequencing Center for Infectious Disease"/>
            <person name="Wu L."/>
            <person name="Ma J."/>
        </authorList>
    </citation>
    <scope>NUCLEOTIDE SEQUENCE [LARGE SCALE GENOMIC DNA]</scope>
    <source>
        <strain evidence="4">JCM 18472</strain>
    </source>
</reference>